<protein>
    <recommendedName>
        <fullName evidence="6">NAD kinase</fullName>
        <ecNumber evidence="6">2.7.1.23</ecNumber>
    </recommendedName>
    <alternativeName>
        <fullName evidence="6">ATP-dependent NAD kinase</fullName>
    </alternativeName>
</protein>
<comment type="similarity">
    <text evidence="6">Belongs to the NAD kinase family.</text>
</comment>
<dbReference type="InterPro" id="IPR016064">
    <property type="entry name" value="NAD/diacylglycerol_kinase_sf"/>
</dbReference>
<feature type="binding site" evidence="6">
    <location>
        <position position="211"/>
    </location>
    <ligand>
        <name>NAD(+)</name>
        <dbReference type="ChEBI" id="CHEBI:57540"/>
    </ligand>
</feature>
<dbReference type="KEGG" id="pary:A4V02_02215"/>
<organism evidence="7 9">
    <name type="scientific">Muribaculum intestinale</name>
    <dbReference type="NCBI Taxonomy" id="1796646"/>
    <lineage>
        <taxon>Bacteria</taxon>
        <taxon>Pseudomonadati</taxon>
        <taxon>Bacteroidota</taxon>
        <taxon>Bacteroidia</taxon>
        <taxon>Bacteroidales</taxon>
        <taxon>Muribaculaceae</taxon>
        <taxon>Muribaculum</taxon>
    </lineage>
</organism>
<evidence type="ECO:0000256" key="4">
    <source>
        <dbReference type="ARBA" id="ARBA00023027"/>
    </source>
</evidence>
<dbReference type="Gene3D" id="3.40.50.10330">
    <property type="entry name" value="Probable inorganic polyphosphate/atp-NAD kinase, domain 1"/>
    <property type="match status" value="1"/>
</dbReference>
<dbReference type="Proteomes" id="UP000186351">
    <property type="component" value="Chromosome"/>
</dbReference>
<dbReference type="OrthoDB" id="9774737at2"/>
<dbReference type="GO" id="GO:0051287">
    <property type="term" value="F:NAD binding"/>
    <property type="evidence" value="ECO:0007669"/>
    <property type="project" value="UniProtKB-ARBA"/>
</dbReference>
<dbReference type="PANTHER" id="PTHR20275">
    <property type="entry name" value="NAD KINASE"/>
    <property type="match status" value="1"/>
</dbReference>
<evidence type="ECO:0000256" key="6">
    <source>
        <dbReference type="HAMAP-Rule" id="MF_00361"/>
    </source>
</evidence>
<evidence type="ECO:0000256" key="2">
    <source>
        <dbReference type="ARBA" id="ARBA00022777"/>
    </source>
</evidence>
<dbReference type="Pfam" id="PF01513">
    <property type="entry name" value="NAD_kinase"/>
    <property type="match status" value="1"/>
</dbReference>
<evidence type="ECO:0000256" key="3">
    <source>
        <dbReference type="ARBA" id="ARBA00022857"/>
    </source>
</evidence>
<dbReference type="PANTHER" id="PTHR20275:SF0">
    <property type="entry name" value="NAD KINASE"/>
    <property type="match status" value="1"/>
</dbReference>
<evidence type="ECO:0000313" key="10">
    <source>
        <dbReference type="Proteomes" id="UP000306630"/>
    </source>
</evidence>
<dbReference type="InterPro" id="IPR017438">
    <property type="entry name" value="ATP-NAD_kinase_N"/>
</dbReference>
<keyword evidence="9" id="KW-1185">Reference proteome</keyword>
<comment type="subcellular location">
    <subcellularLocation>
        <location evidence="6">Cytoplasm</location>
    </subcellularLocation>
</comment>
<evidence type="ECO:0000256" key="1">
    <source>
        <dbReference type="ARBA" id="ARBA00022679"/>
    </source>
</evidence>
<reference evidence="8 10" key="3">
    <citation type="submission" date="2019-04" db="EMBL/GenBank/DDBJ databases">
        <title>Microbes associate with the intestines of laboratory mice.</title>
        <authorList>
            <person name="Navarre W."/>
            <person name="Wong E."/>
            <person name="Huang K."/>
            <person name="Tropini C."/>
            <person name="Ng K."/>
            <person name="Yu B."/>
        </authorList>
    </citation>
    <scope>NUCLEOTIDE SEQUENCE [LARGE SCALE GENOMIC DNA]</scope>
    <source>
        <strain evidence="8 10">NM06_A21</strain>
    </source>
</reference>
<feature type="binding site" evidence="6">
    <location>
        <position position="77"/>
    </location>
    <ligand>
        <name>NAD(+)</name>
        <dbReference type="ChEBI" id="CHEBI:57540"/>
    </ligand>
</feature>
<gene>
    <name evidence="6" type="primary">nadK</name>
    <name evidence="7" type="ORF">A4V02_02215</name>
    <name evidence="8" type="ORF">E5333_03935</name>
</gene>
<reference evidence="7" key="2">
    <citation type="submission" date="2017-04" db="EMBL/GenBank/DDBJ databases">
        <title>Complete Genome Sequences of Twelve Strains of a Stable Defined Moderately Diverse Mouse Microbiota 2 (sDMDMm2).</title>
        <authorList>
            <person name="Uchimura Y."/>
            <person name="Wyss M."/>
            <person name="Brugiroux S."/>
            <person name="Limenitakis J.P."/>
            <person name="Stecher B."/>
            <person name="McCoy K.D."/>
            <person name="Macpherson A.J."/>
        </authorList>
    </citation>
    <scope>NUCLEOTIDE SEQUENCE</scope>
    <source>
        <strain evidence="7">YL27</strain>
    </source>
</reference>
<evidence type="ECO:0000256" key="5">
    <source>
        <dbReference type="ARBA" id="ARBA00047925"/>
    </source>
</evidence>
<dbReference type="SUPFAM" id="SSF111331">
    <property type="entry name" value="NAD kinase/diacylglycerol kinase-like"/>
    <property type="match status" value="1"/>
</dbReference>
<comment type="function">
    <text evidence="6">Involved in the regulation of the intracellular balance of NAD and NADP, and is a key enzyme in the biosynthesis of NADP. Catalyzes specifically the phosphorylation on 2'-hydroxyl of the adenosine moiety of NAD to yield NADP.</text>
</comment>
<dbReference type="GO" id="GO:0005524">
    <property type="term" value="F:ATP binding"/>
    <property type="evidence" value="ECO:0007669"/>
    <property type="project" value="UniProtKB-KW"/>
</dbReference>
<feature type="binding site" evidence="6">
    <location>
        <position position="176"/>
    </location>
    <ligand>
        <name>NAD(+)</name>
        <dbReference type="ChEBI" id="CHEBI:57540"/>
    </ligand>
</feature>
<evidence type="ECO:0000313" key="7">
    <source>
        <dbReference type="EMBL" id="ANU62656.1"/>
    </source>
</evidence>
<dbReference type="NCBIfam" id="NF002521">
    <property type="entry name" value="PRK01911.1"/>
    <property type="match status" value="1"/>
</dbReference>
<dbReference type="RefSeq" id="WP_068960039.1">
    <property type="nucleotide sequence ID" value="NZ_CAMSDF010000004.1"/>
</dbReference>
<dbReference type="GeneID" id="65535653"/>
<comment type="caution">
    <text evidence="6">Lacks conserved residue(s) required for the propagation of feature annotation.</text>
</comment>
<feature type="binding site" evidence="6">
    <location>
        <begin position="146"/>
        <end position="147"/>
    </location>
    <ligand>
        <name>NAD(+)</name>
        <dbReference type="ChEBI" id="CHEBI:57540"/>
    </ligand>
</feature>
<accession>A0A1Z2XEK2</accession>
<feature type="binding site" evidence="6">
    <location>
        <begin position="187"/>
        <end position="192"/>
    </location>
    <ligand>
        <name>NAD(+)</name>
        <dbReference type="ChEBI" id="CHEBI:57540"/>
    </ligand>
</feature>
<keyword evidence="6" id="KW-0067">ATP-binding</keyword>
<dbReference type="InterPro" id="IPR002504">
    <property type="entry name" value="NADK"/>
</dbReference>
<comment type="catalytic activity">
    <reaction evidence="5 6">
        <text>NAD(+) + ATP = ADP + NADP(+) + H(+)</text>
        <dbReference type="Rhea" id="RHEA:18629"/>
        <dbReference type="ChEBI" id="CHEBI:15378"/>
        <dbReference type="ChEBI" id="CHEBI:30616"/>
        <dbReference type="ChEBI" id="CHEBI:57540"/>
        <dbReference type="ChEBI" id="CHEBI:58349"/>
        <dbReference type="ChEBI" id="CHEBI:456216"/>
        <dbReference type="EC" id="2.7.1.23"/>
    </reaction>
</comment>
<reference evidence="9" key="1">
    <citation type="submission" date="2016-04" db="EMBL/GenBank/DDBJ databases">
        <title>Complete Genome Sequences of Twelve Strains of a Stable Defined Moderately Diverse Mouse Microbiota 2 (sDMDMm2).</title>
        <authorList>
            <person name="Uchimura Y."/>
            <person name="Wyss M."/>
            <person name="Brugiroux S."/>
            <person name="Limenitakis J.P."/>
            <person name="Stecher B."/>
            <person name="McCoy K.D."/>
            <person name="Macpherson A.J."/>
        </authorList>
    </citation>
    <scope>NUCLEOTIDE SEQUENCE [LARGE SCALE GENOMIC DNA]</scope>
    <source>
        <strain evidence="9">YL27</strain>
    </source>
</reference>
<feature type="binding site" evidence="6">
    <location>
        <begin position="72"/>
        <end position="73"/>
    </location>
    <ligand>
        <name>NAD(+)</name>
        <dbReference type="ChEBI" id="CHEBI:57540"/>
    </ligand>
</feature>
<proteinExistence type="inferred from homology"/>
<evidence type="ECO:0000313" key="9">
    <source>
        <dbReference type="Proteomes" id="UP000186351"/>
    </source>
</evidence>
<dbReference type="Pfam" id="PF20143">
    <property type="entry name" value="NAD_kinase_C"/>
    <property type="match status" value="1"/>
</dbReference>
<dbReference type="Gene3D" id="2.60.200.30">
    <property type="entry name" value="Probable inorganic polyphosphate/atp-NAD kinase, domain 2"/>
    <property type="match status" value="1"/>
</dbReference>
<sequence length="290" mass="31989">MRIAIYGNTYQERHIGELVHFFDALCRQNVWVEVEESFYRYLCGVLPSPPVVNDIIRGSDFNAAIAISIGGDGTFLHTAQWVGDKQIPILGINTGHLGYLAATHMKDADEWIGRLLKGDYDIETRTLIEVEADCHLAEEIWPYALNEVAVLKQDTSSMIEMKARINGTSLAVYLADGLIVSTPTGSTGYNLSVSGPILEPSAPVWAVSPIAAHSLTMRPLVVRDDSVIAITTCSRSGAYRLSLDGRFLSLPAKSTVTLRKASFATRVIKRPGHHFTDTLRDKLMWGLDTR</sequence>
<dbReference type="AlphaFoldDB" id="A0A1B1S787"/>
<keyword evidence="6" id="KW-0547">Nucleotide-binding</keyword>
<dbReference type="EC" id="2.7.1.23" evidence="6"/>
<accession>A0A1B1S787</accession>
<dbReference type="GO" id="GO:0006741">
    <property type="term" value="P:NADP+ biosynthetic process"/>
    <property type="evidence" value="ECO:0007669"/>
    <property type="project" value="UniProtKB-UniRule"/>
</dbReference>
<keyword evidence="4 6" id="KW-0520">NAD</keyword>
<evidence type="ECO:0000313" key="8">
    <source>
        <dbReference type="EMBL" id="TGY75528.1"/>
    </source>
</evidence>
<name>A0A1B1S787_9BACT</name>
<dbReference type="GO" id="GO:0005737">
    <property type="term" value="C:cytoplasm"/>
    <property type="evidence" value="ECO:0007669"/>
    <property type="project" value="UniProtKB-SubCell"/>
</dbReference>
<keyword evidence="6" id="KW-0963">Cytoplasm</keyword>
<dbReference type="GO" id="GO:0003951">
    <property type="term" value="F:NAD+ kinase activity"/>
    <property type="evidence" value="ECO:0007669"/>
    <property type="project" value="UniProtKB-UniRule"/>
</dbReference>
<feature type="active site" description="Proton acceptor" evidence="6">
    <location>
        <position position="72"/>
    </location>
</feature>
<keyword evidence="2 6" id="KW-0418">Kinase</keyword>
<keyword evidence="3 6" id="KW-0521">NADP</keyword>
<dbReference type="InterPro" id="IPR017437">
    <property type="entry name" value="ATP-NAD_kinase_PpnK-typ_C"/>
</dbReference>
<comment type="cofactor">
    <cofactor evidence="6">
        <name>a divalent metal cation</name>
        <dbReference type="ChEBI" id="CHEBI:60240"/>
    </cofactor>
</comment>
<dbReference type="EMBL" id="CP015402">
    <property type="protein sequence ID" value="ANU62656.1"/>
    <property type="molecule type" value="Genomic_DNA"/>
</dbReference>
<dbReference type="GO" id="GO:0046872">
    <property type="term" value="F:metal ion binding"/>
    <property type="evidence" value="ECO:0007669"/>
    <property type="project" value="UniProtKB-UniRule"/>
</dbReference>
<keyword evidence="1 6" id="KW-0808">Transferase</keyword>
<dbReference type="HAMAP" id="MF_00361">
    <property type="entry name" value="NAD_kinase"/>
    <property type="match status" value="1"/>
</dbReference>
<dbReference type="Proteomes" id="UP000306630">
    <property type="component" value="Unassembled WGS sequence"/>
</dbReference>
<dbReference type="EMBL" id="SRYD01000011">
    <property type="protein sequence ID" value="TGY75528.1"/>
    <property type="molecule type" value="Genomic_DNA"/>
</dbReference>
<dbReference type="GO" id="GO:0019674">
    <property type="term" value="P:NAD+ metabolic process"/>
    <property type="evidence" value="ECO:0007669"/>
    <property type="project" value="InterPro"/>
</dbReference>
<dbReference type="STRING" id="1796646.A4V02_02215"/>